<evidence type="ECO:0000313" key="2">
    <source>
        <dbReference type="Proteomes" id="UP001732700"/>
    </source>
</evidence>
<dbReference type="Proteomes" id="UP001732700">
    <property type="component" value="Chromosome 1C"/>
</dbReference>
<keyword evidence="2" id="KW-1185">Reference proteome</keyword>
<evidence type="ECO:0000313" key="1">
    <source>
        <dbReference type="EnsemblPlants" id="AVESA.00010b.r2.1CG0098120.1.CDS"/>
    </source>
</evidence>
<sequence>MDVRTYQDAPRIINIPFRILLDITIQELGFQKPEYHLELCENNEVCMTILLNTSTLREQTCSVYLSITGIKSRSYETAEDSACQKAIEYIEETTNSIVRDLSYVRLVYVKQMYRDLLLKLGKAAEYKRKLARGWFLAGRNMSSFSEQILSIWWARSD</sequence>
<name>A0ACD5TP31_AVESA</name>
<dbReference type="EnsemblPlants" id="AVESA.00010b.r2.1CG0098120.1">
    <property type="protein sequence ID" value="AVESA.00010b.r2.1CG0098120.1.CDS"/>
    <property type="gene ID" value="AVESA.00010b.r2.1CG0098120"/>
</dbReference>
<reference evidence="1" key="1">
    <citation type="submission" date="2021-05" db="EMBL/GenBank/DDBJ databases">
        <authorList>
            <person name="Scholz U."/>
            <person name="Mascher M."/>
            <person name="Fiebig A."/>
        </authorList>
    </citation>
    <scope>NUCLEOTIDE SEQUENCE [LARGE SCALE GENOMIC DNA]</scope>
</reference>
<proteinExistence type="predicted"/>
<accession>A0ACD5TP31</accession>
<reference evidence="1" key="2">
    <citation type="submission" date="2025-09" db="UniProtKB">
        <authorList>
            <consortium name="EnsemblPlants"/>
        </authorList>
    </citation>
    <scope>IDENTIFICATION</scope>
</reference>
<organism evidence="1 2">
    <name type="scientific">Avena sativa</name>
    <name type="common">Oat</name>
    <dbReference type="NCBI Taxonomy" id="4498"/>
    <lineage>
        <taxon>Eukaryota</taxon>
        <taxon>Viridiplantae</taxon>
        <taxon>Streptophyta</taxon>
        <taxon>Embryophyta</taxon>
        <taxon>Tracheophyta</taxon>
        <taxon>Spermatophyta</taxon>
        <taxon>Magnoliopsida</taxon>
        <taxon>Liliopsida</taxon>
        <taxon>Poales</taxon>
        <taxon>Poaceae</taxon>
        <taxon>BOP clade</taxon>
        <taxon>Pooideae</taxon>
        <taxon>Poodae</taxon>
        <taxon>Poeae</taxon>
        <taxon>Poeae Chloroplast Group 1 (Aveneae type)</taxon>
        <taxon>Aveninae</taxon>
        <taxon>Avena</taxon>
    </lineage>
</organism>
<protein>
    <submittedName>
        <fullName evidence="1">Uncharacterized protein</fullName>
    </submittedName>
</protein>